<dbReference type="Gene3D" id="2.40.50.100">
    <property type="match status" value="1"/>
</dbReference>
<proteinExistence type="predicted"/>
<dbReference type="Gene3D" id="1.10.287.470">
    <property type="entry name" value="Helix hairpin bin"/>
    <property type="match status" value="1"/>
</dbReference>
<dbReference type="PRINTS" id="PR01490">
    <property type="entry name" value="RTXTOXIND"/>
</dbReference>
<dbReference type="AlphaFoldDB" id="A0A560EAC9"/>
<dbReference type="PANTHER" id="PTHR30386">
    <property type="entry name" value="MEMBRANE FUSION SUBUNIT OF EMRAB-TOLC MULTIDRUG EFFLUX PUMP"/>
    <property type="match status" value="1"/>
</dbReference>
<dbReference type="OrthoDB" id="9811754at2"/>
<dbReference type="RefSeq" id="WP_145656366.1">
    <property type="nucleotide sequence ID" value="NZ_VITK01000001.1"/>
</dbReference>
<keyword evidence="5" id="KW-1185">Reference proteome</keyword>
<evidence type="ECO:0000313" key="4">
    <source>
        <dbReference type="EMBL" id="TWB06321.1"/>
    </source>
</evidence>
<dbReference type="Proteomes" id="UP000319949">
    <property type="component" value="Unassembled WGS sequence"/>
</dbReference>
<dbReference type="PANTHER" id="PTHR30386:SF24">
    <property type="entry name" value="MULTIDRUG RESISTANCE EFFLUX PUMP"/>
    <property type="match status" value="1"/>
</dbReference>
<dbReference type="InterPro" id="IPR058634">
    <property type="entry name" value="AaeA-lik-b-barrel"/>
</dbReference>
<dbReference type="STRING" id="1803665.GCA_001641335_03911"/>
<dbReference type="GO" id="GO:0055085">
    <property type="term" value="P:transmembrane transport"/>
    <property type="evidence" value="ECO:0007669"/>
    <property type="project" value="InterPro"/>
</dbReference>
<evidence type="ECO:0000256" key="1">
    <source>
        <dbReference type="SAM" id="Coils"/>
    </source>
</evidence>
<dbReference type="InterPro" id="IPR050739">
    <property type="entry name" value="MFP"/>
</dbReference>
<comment type="caution">
    <text evidence="4">The sequence shown here is derived from an EMBL/GenBank/DDBJ whole genome shotgun (WGS) entry which is preliminary data.</text>
</comment>
<gene>
    <name evidence="4" type="ORF">FBZ96_101130</name>
</gene>
<feature type="coiled-coil region" evidence="1">
    <location>
        <begin position="202"/>
        <end position="236"/>
    </location>
</feature>
<dbReference type="EMBL" id="VITK01000001">
    <property type="protein sequence ID" value="TWB06321.1"/>
    <property type="molecule type" value="Genomic_DNA"/>
</dbReference>
<feature type="domain" description="Multidrug resistance protein MdtA-like barrel-sandwich hybrid" evidence="2">
    <location>
        <begin position="78"/>
        <end position="271"/>
    </location>
</feature>
<sequence length="393" mass="42436">MSEMPRTETFEQATEITRDYSKAPAAVPTRGKIRRAAMILALLAGTATMVYYGHDYWTYGRYLETTDDAYVKADSTIIAPKVSGYIAKVLVGDNEKVRAGQPLAKIDDRDFKAALDQAKADVAAGEASVRNIDAQLELQQPIIAQSTADVAAADANLKFAQEERARYDDLMKSGSGTIQRAQQTDAALRASNAQLQHAKSGLMAAQRKVDVLTTQRAQATAQLERARAVAQQAALNLSYTEITAPVDGTVGARSLRVGQYVQAGTQLMAVVPLDAVYVVANFKETQLTHVRPGQPVELHVDSFRSHTLRGHVDSLSPASGLEFALLPPDNATGNFTKIVQRVPVKIVLDDHSLTGLLRPGMSAVPTVNTKQTVVAERETARRIADNTTRPNGG</sequence>
<dbReference type="Pfam" id="PF25917">
    <property type="entry name" value="BSH_RND"/>
    <property type="match status" value="1"/>
</dbReference>
<reference evidence="4 5" key="1">
    <citation type="submission" date="2019-06" db="EMBL/GenBank/DDBJ databases">
        <title>Genomic Encyclopedia of Type Strains, Phase IV (KMG-V): Genome sequencing to study the core and pangenomes of soil and plant-associated prokaryotes.</title>
        <authorList>
            <person name="Whitman W."/>
        </authorList>
    </citation>
    <scope>NUCLEOTIDE SEQUENCE [LARGE SCALE GENOMIC DNA]</scope>
    <source>
        <strain evidence="4 5">BR 510</strain>
    </source>
</reference>
<accession>A0A560EAC9</accession>
<evidence type="ECO:0000313" key="5">
    <source>
        <dbReference type="Proteomes" id="UP000319949"/>
    </source>
</evidence>
<keyword evidence="1" id="KW-0175">Coiled coil</keyword>
<name>A0A560EAC9_9BRAD</name>
<evidence type="ECO:0000259" key="3">
    <source>
        <dbReference type="Pfam" id="PF25963"/>
    </source>
</evidence>
<evidence type="ECO:0000259" key="2">
    <source>
        <dbReference type="Pfam" id="PF25917"/>
    </source>
</evidence>
<dbReference type="Gene3D" id="2.40.30.170">
    <property type="match status" value="1"/>
</dbReference>
<protein>
    <submittedName>
        <fullName evidence="4">Membrane fusion protein (Multidrug efflux system)</fullName>
    </submittedName>
</protein>
<feature type="domain" description="p-hydroxybenzoic acid efflux pump subunit AaeA-like beta-barrel" evidence="3">
    <location>
        <begin position="276"/>
        <end position="364"/>
    </location>
</feature>
<dbReference type="Pfam" id="PF25963">
    <property type="entry name" value="Beta-barrel_AAEA"/>
    <property type="match status" value="1"/>
</dbReference>
<dbReference type="InterPro" id="IPR058625">
    <property type="entry name" value="MdtA-like_BSH"/>
</dbReference>
<feature type="coiled-coil region" evidence="1">
    <location>
        <begin position="143"/>
        <end position="170"/>
    </location>
</feature>
<organism evidence="4 5">
    <name type="scientific">Bradyrhizobium stylosanthis</name>
    <dbReference type="NCBI Taxonomy" id="1803665"/>
    <lineage>
        <taxon>Bacteria</taxon>
        <taxon>Pseudomonadati</taxon>
        <taxon>Pseudomonadota</taxon>
        <taxon>Alphaproteobacteria</taxon>
        <taxon>Hyphomicrobiales</taxon>
        <taxon>Nitrobacteraceae</taxon>
        <taxon>Bradyrhizobium</taxon>
    </lineage>
</organism>
<dbReference type="SUPFAM" id="SSF111369">
    <property type="entry name" value="HlyD-like secretion proteins"/>
    <property type="match status" value="2"/>
</dbReference>